<dbReference type="SUPFAM" id="SSF53335">
    <property type="entry name" value="S-adenosyl-L-methionine-dependent methyltransferases"/>
    <property type="match status" value="1"/>
</dbReference>
<dbReference type="Gene3D" id="3.90.120.10">
    <property type="entry name" value="DNA Methylase, subunit A, domain 2"/>
    <property type="match status" value="1"/>
</dbReference>
<protein>
    <recommendedName>
        <fullName evidence="1">DNA (cytosine-5-)-methyltransferase</fullName>
        <ecNumber evidence="1">2.1.1.37</ecNumber>
    </recommendedName>
</protein>
<organism evidence="8 9">
    <name type="scientific">Fusicatenibacter saccharivorans</name>
    <dbReference type="NCBI Taxonomy" id="1150298"/>
    <lineage>
        <taxon>Bacteria</taxon>
        <taxon>Bacillati</taxon>
        <taxon>Bacillota</taxon>
        <taxon>Clostridia</taxon>
        <taxon>Lachnospirales</taxon>
        <taxon>Lachnospiraceae</taxon>
        <taxon>Fusicatenibacter</taxon>
    </lineage>
</organism>
<gene>
    <name evidence="8" type="ORF">L0N21_16680</name>
</gene>
<evidence type="ECO:0000256" key="1">
    <source>
        <dbReference type="ARBA" id="ARBA00011975"/>
    </source>
</evidence>
<dbReference type="NCBIfam" id="TIGR00675">
    <property type="entry name" value="dcm"/>
    <property type="match status" value="1"/>
</dbReference>
<evidence type="ECO:0000313" key="9">
    <source>
        <dbReference type="Proteomes" id="UP001199915"/>
    </source>
</evidence>
<evidence type="ECO:0000256" key="3">
    <source>
        <dbReference type="ARBA" id="ARBA00022679"/>
    </source>
</evidence>
<feature type="active site" evidence="6">
    <location>
        <position position="221"/>
    </location>
</feature>
<dbReference type="AlphaFoldDB" id="A0AAE3F5A8"/>
<evidence type="ECO:0000256" key="5">
    <source>
        <dbReference type="ARBA" id="ARBA00022747"/>
    </source>
</evidence>
<evidence type="ECO:0000256" key="4">
    <source>
        <dbReference type="ARBA" id="ARBA00022691"/>
    </source>
</evidence>
<dbReference type="GeneID" id="79855356"/>
<evidence type="ECO:0000256" key="6">
    <source>
        <dbReference type="PROSITE-ProRule" id="PRU01016"/>
    </source>
</evidence>
<dbReference type="EMBL" id="JAKNFS010000032">
    <property type="protein sequence ID" value="MCG4767123.1"/>
    <property type="molecule type" value="Genomic_DNA"/>
</dbReference>
<dbReference type="EC" id="2.1.1.37" evidence="1"/>
<accession>A0AAE3F5A8</accession>
<dbReference type="GO" id="GO:0009307">
    <property type="term" value="P:DNA restriction-modification system"/>
    <property type="evidence" value="ECO:0007669"/>
    <property type="project" value="UniProtKB-KW"/>
</dbReference>
<dbReference type="Proteomes" id="UP001199915">
    <property type="component" value="Unassembled WGS sequence"/>
</dbReference>
<dbReference type="PANTHER" id="PTHR10629">
    <property type="entry name" value="CYTOSINE-SPECIFIC METHYLTRANSFERASE"/>
    <property type="match status" value="1"/>
</dbReference>
<keyword evidence="5" id="KW-0680">Restriction system</keyword>
<dbReference type="Pfam" id="PF00145">
    <property type="entry name" value="DNA_methylase"/>
    <property type="match status" value="1"/>
</dbReference>
<evidence type="ECO:0000313" key="8">
    <source>
        <dbReference type="EMBL" id="MCG4767123.1"/>
    </source>
</evidence>
<comment type="caution">
    <text evidence="8">The sequence shown here is derived from an EMBL/GenBank/DDBJ whole genome shotgun (WGS) entry which is preliminary data.</text>
</comment>
<dbReference type="RefSeq" id="WP_158585834.1">
    <property type="nucleotide sequence ID" value="NZ_JAKNFS010000032.1"/>
</dbReference>
<dbReference type="InterPro" id="IPR050390">
    <property type="entry name" value="C5-Methyltransferase"/>
</dbReference>
<dbReference type="GO" id="GO:0003886">
    <property type="term" value="F:DNA (cytosine-5-)-methyltransferase activity"/>
    <property type="evidence" value="ECO:0007669"/>
    <property type="project" value="UniProtKB-EC"/>
</dbReference>
<keyword evidence="4 6" id="KW-0949">S-adenosyl-L-methionine</keyword>
<proteinExistence type="inferred from homology"/>
<evidence type="ECO:0000256" key="2">
    <source>
        <dbReference type="ARBA" id="ARBA00022603"/>
    </source>
</evidence>
<dbReference type="InterPro" id="IPR001525">
    <property type="entry name" value="C5_MeTfrase"/>
</dbReference>
<name>A0AAE3F5A8_9FIRM</name>
<comment type="similarity">
    <text evidence="6 7">Belongs to the class I-like SAM-binding methyltransferase superfamily. C5-methyltransferase family.</text>
</comment>
<keyword evidence="2 6" id="KW-0489">Methyltransferase</keyword>
<sequence>MKKLHSSNRGLTFSITPNEQYYPGGHYIYEVRPTCIIIRPSKSGLKISKKRSGANINALFDLRSKKVRDAVSRCSHMEMEVLQDKIIVRCIRSIKDKIVPIERVLAEFSVSKVVLKAAAGIEGQISIAEYLDSIGFSDWNTTVNEEVRSVFSVMSLFSGAGMLDWPFHLDPAFEINYACDSDAAACESYRHNIGNHIVCRDVREVSGKIPPQHLIIGGPSCKPFSSSNRRRRMENHEDVDLVDEYIRITQENCPEIFVIENVPQFITCESGKFLSKVLQKLSHRYTITSNIVRDCDIGGYTTRKRAIIIGSRIGKIQLPQLKLYPFHTVREALSKVTSKWYNYFDVTTSRPETEKRMALVRPGHNFKDIPEFRDNKTMHSDRYYRLDYDSVSPTIVNWRKLPIIHPTENRTLTVAEASALMGFDQRFEFHGTIGERQQQCGNGCTYAIGSLIKKVTKEALLRYHCDPILSV</sequence>
<dbReference type="GO" id="GO:0003677">
    <property type="term" value="F:DNA binding"/>
    <property type="evidence" value="ECO:0007669"/>
    <property type="project" value="TreeGrafter"/>
</dbReference>
<dbReference type="InterPro" id="IPR029063">
    <property type="entry name" value="SAM-dependent_MTases_sf"/>
</dbReference>
<dbReference type="GO" id="GO:0044027">
    <property type="term" value="P:negative regulation of gene expression via chromosomal CpG island methylation"/>
    <property type="evidence" value="ECO:0007669"/>
    <property type="project" value="TreeGrafter"/>
</dbReference>
<dbReference type="PRINTS" id="PR00105">
    <property type="entry name" value="C5METTRFRASE"/>
</dbReference>
<reference evidence="8" key="1">
    <citation type="submission" date="2022-01" db="EMBL/GenBank/DDBJ databases">
        <title>Collection of gut derived symbiotic bacterial strains cultured from healthy donors.</title>
        <authorList>
            <person name="Lin H."/>
            <person name="Kohout C."/>
            <person name="Waligurski E."/>
            <person name="Pamer E.G."/>
        </authorList>
    </citation>
    <scope>NUCLEOTIDE SEQUENCE</scope>
    <source>
        <strain evidence="8">DFI.5.49</strain>
    </source>
</reference>
<dbReference type="PROSITE" id="PS51679">
    <property type="entry name" value="SAM_MT_C5"/>
    <property type="match status" value="1"/>
</dbReference>
<keyword evidence="3 6" id="KW-0808">Transferase</keyword>
<evidence type="ECO:0000256" key="7">
    <source>
        <dbReference type="RuleBase" id="RU000416"/>
    </source>
</evidence>
<dbReference type="GO" id="GO:0032259">
    <property type="term" value="P:methylation"/>
    <property type="evidence" value="ECO:0007669"/>
    <property type="project" value="UniProtKB-KW"/>
</dbReference>
<dbReference type="PANTHER" id="PTHR10629:SF52">
    <property type="entry name" value="DNA (CYTOSINE-5)-METHYLTRANSFERASE 1"/>
    <property type="match status" value="1"/>
</dbReference>
<dbReference type="Gene3D" id="3.40.50.150">
    <property type="entry name" value="Vaccinia Virus protein VP39"/>
    <property type="match status" value="1"/>
</dbReference>